<dbReference type="Proteomes" id="UP001164250">
    <property type="component" value="Chromosome 1"/>
</dbReference>
<proteinExistence type="predicted"/>
<name>A0ACC1C5Q6_9ROSI</name>
<reference evidence="2" key="1">
    <citation type="journal article" date="2023" name="G3 (Bethesda)">
        <title>Genome assembly and association tests identify interacting loci associated with vigor, precocity, and sex in interspecific pistachio rootstocks.</title>
        <authorList>
            <person name="Palmer W."/>
            <person name="Jacygrad E."/>
            <person name="Sagayaradj S."/>
            <person name="Cavanaugh K."/>
            <person name="Han R."/>
            <person name="Bertier L."/>
            <person name="Beede B."/>
            <person name="Kafkas S."/>
            <person name="Golino D."/>
            <person name="Preece J."/>
            <person name="Michelmore R."/>
        </authorList>
    </citation>
    <scope>NUCLEOTIDE SEQUENCE [LARGE SCALE GENOMIC DNA]</scope>
</reference>
<accession>A0ACC1C5Q6</accession>
<protein>
    <submittedName>
        <fullName evidence="1">Uncharacterized protein</fullName>
    </submittedName>
</protein>
<evidence type="ECO:0000313" key="1">
    <source>
        <dbReference type="EMBL" id="KAJ0110983.1"/>
    </source>
</evidence>
<dbReference type="EMBL" id="CM047897">
    <property type="protein sequence ID" value="KAJ0110983.1"/>
    <property type="molecule type" value="Genomic_DNA"/>
</dbReference>
<sequence>MRRHHRRAGFGAESEADDAATTVTLMNDLGPLGDKKKQENEKEAQESADVED</sequence>
<organism evidence="1 2">
    <name type="scientific">Pistacia atlantica</name>
    <dbReference type="NCBI Taxonomy" id="434234"/>
    <lineage>
        <taxon>Eukaryota</taxon>
        <taxon>Viridiplantae</taxon>
        <taxon>Streptophyta</taxon>
        <taxon>Embryophyta</taxon>
        <taxon>Tracheophyta</taxon>
        <taxon>Spermatophyta</taxon>
        <taxon>Magnoliopsida</taxon>
        <taxon>eudicotyledons</taxon>
        <taxon>Gunneridae</taxon>
        <taxon>Pentapetalae</taxon>
        <taxon>rosids</taxon>
        <taxon>malvids</taxon>
        <taxon>Sapindales</taxon>
        <taxon>Anacardiaceae</taxon>
        <taxon>Pistacia</taxon>
    </lineage>
</organism>
<gene>
    <name evidence="1" type="ORF">Patl1_01001</name>
</gene>
<keyword evidence="2" id="KW-1185">Reference proteome</keyword>
<comment type="caution">
    <text evidence="1">The sequence shown here is derived from an EMBL/GenBank/DDBJ whole genome shotgun (WGS) entry which is preliminary data.</text>
</comment>
<evidence type="ECO:0000313" key="2">
    <source>
        <dbReference type="Proteomes" id="UP001164250"/>
    </source>
</evidence>